<feature type="domain" description="PIH1D1/2/3 CS-like" evidence="2">
    <location>
        <begin position="55"/>
        <end position="127"/>
    </location>
</feature>
<dbReference type="PANTHER" id="PTHR22997">
    <property type="entry name" value="PIH1 DOMAIN-CONTAINING PROTEIN 1"/>
    <property type="match status" value="1"/>
</dbReference>
<dbReference type="GO" id="GO:1990904">
    <property type="term" value="C:ribonucleoprotein complex"/>
    <property type="evidence" value="ECO:0007669"/>
    <property type="project" value="TreeGrafter"/>
</dbReference>
<dbReference type="PANTHER" id="PTHR22997:SF0">
    <property type="entry name" value="PIH1 DOMAIN-CONTAINING PROTEIN 1"/>
    <property type="match status" value="1"/>
</dbReference>
<dbReference type="InterPro" id="IPR041442">
    <property type="entry name" value="PIH1D1/2/3_CS-like"/>
</dbReference>
<reference evidence="3" key="1">
    <citation type="submission" date="2021-02" db="EMBL/GenBank/DDBJ databases">
        <authorList>
            <person name="Nowell W R."/>
        </authorList>
    </citation>
    <scope>NUCLEOTIDE SEQUENCE</scope>
</reference>
<gene>
    <name evidence="3" type="ORF">EDS130_LOCUS2000</name>
</gene>
<dbReference type="EMBL" id="CAJNOJ010000004">
    <property type="protein sequence ID" value="CAF0745541.1"/>
    <property type="molecule type" value="Genomic_DNA"/>
</dbReference>
<evidence type="ECO:0000259" key="2">
    <source>
        <dbReference type="Pfam" id="PF18201"/>
    </source>
</evidence>
<comment type="similarity">
    <text evidence="1">Belongs to the PIH1 family.</text>
</comment>
<organism evidence="3 4">
    <name type="scientific">Adineta ricciae</name>
    <name type="common">Rotifer</name>
    <dbReference type="NCBI Taxonomy" id="249248"/>
    <lineage>
        <taxon>Eukaryota</taxon>
        <taxon>Metazoa</taxon>
        <taxon>Spiralia</taxon>
        <taxon>Gnathifera</taxon>
        <taxon>Rotifera</taxon>
        <taxon>Eurotatoria</taxon>
        <taxon>Bdelloidea</taxon>
        <taxon>Adinetida</taxon>
        <taxon>Adinetidae</taxon>
        <taxon>Adineta</taxon>
    </lineage>
</organism>
<evidence type="ECO:0000313" key="4">
    <source>
        <dbReference type="Proteomes" id="UP000663852"/>
    </source>
</evidence>
<sequence length="131" mass="14788">MGQLTEQYIRVRAKPFIVEVDQTTDNTEPKIETTSTIEKGCVSIPEYKIIREPLEGDPEFLIMDIQLPKVKSSKTLTLDIGTDRIVLSTRSNIYHLDIWLPIDVDSDECGAQFNKATHTLTITMPVLHDSA</sequence>
<proteinExistence type="inferred from homology"/>
<dbReference type="Pfam" id="PF18201">
    <property type="entry name" value="PIH1_CS"/>
    <property type="match status" value="1"/>
</dbReference>
<dbReference type="GO" id="GO:0006364">
    <property type="term" value="P:rRNA processing"/>
    <property type="evidence" value="ECO:0007669"/>
    <property type="project" value="TreeGrafter"/>
</dbReference>
<dbReference type="GO" id="GO:0000492">
    <property type="term" value="P:box C/D snoRNP assembly"/>
    <property type="evidence" value="ECO:0007669"/>
    <property type="project" value="TreeGrafter"/>
</dbReference>
<accession>A0A813NWG2</accession>
<protein>
    <recommendedName>
        <fullName evidence="2">PIH1D1/2/3 CS-like domain-containing protein</fullName>
    </recommendedName>
</protein>
<name>A0A813NWG2_ADIRI</name>
<dbReference type="GO" id="GO:0097255">
    <property type="term" value="C:R2TP complex"/>
    <property type="evidence" value="ECO:0007669"/>
    <property type="project" value="TreeGrafter"/>
</dbReference>
<evidence type="ECO:0000313" key="3">
    <source>
        <dbReference type="EMBL" id="CAF0745541.1"/>
    </source>
</evidence>
<dbReference type="GO" id="GO:0005737">
    <property type="term" value="C:cytoplasm"/>
    <property type="evidence" value="ECO:0007669"/>
    <property type="project" value="TreeGrafter"/>
</dbReference>
<dbReference type="AlphaFoldDB" id="A0A813NWG2"/>
<dbReference type="OrthoDB" id="5135119at2759"/>
<evidence type="ECO:0000256" key="1">
    <source>
        <dbReference type="ARBA" id="ARBA00008511"/>
    </source>
</evidence>
<dbReference type="Proteomes" id="UP000663852">
    <property type="component" value="Unassembled WGS sequence"/>
</dbReference>
<comment type="caution">
    <text evidence="3">The sequence shown here is derived from an EMBL/GenBank/DDBJ whole genome shotgun (WGS) entry which is preliminary data.</text>
</comment>
<dbReference type="InterPro" id="IPR050734">
    <property type="entry name" value="PIH1/Kintoun_subfamily"/>
</dbReference>